<evidence type="ECO:0000256" key="2">
    <source>
        <dbReference type="SAM" id="Phobius"/>
    </source>
</evidence>
<evidence type="ECO:0000313" key="4">
    <source>
        <dbReference type="Proteomes" id="UP000680132"/>
    </source>
</evidence>
<reference evidence="3" key="1">
    <citation type="submission" date="2021-03" db="EMBL/GenBank/DDBJ databases">
        <title>Microbacterium sp. nov., a novel actinobacterium isolated from cow dung.</title>
        <authorList>
            <person name="Zhang L."/>
        </authorList>
    </citation>
    <scope>NUCLEOTIDE SEQUENCE</scope>
    <source>
        <strain evidence="3">NEAU-LLB</strain>
    </source>
</reference>
<keyword evidence="4" id="KW-1185">Reference proteome</keyword>
<comment type="caution">
    <text evidence="3">The sequence shown here is derived from an EMBL/GenBank/DDBJ whole genome shotgun (WGS) entry which is preliminary data.</text>
</comment>
<evidence type="ECO:0000313" key="3">
    <source>
        <dbReference type="EMBL" id="MBO3662738.1"/>
    </source>
</evidence>
<keyword evidence="2" id="KW-0812">Transmembrane</keyword>
<gene>
    <name evidence="3" type="ORF">J5V96_04335</name>
</gene>
<name>A0A939QPT0_9MICO</name>
<keyword evidence="2" id="KW-0472">Membrane</keyword>
<dbReference type="AlphaFoldDB" id="A0A939QPT0"/>
<evidence type="ECO:0000256" key="1">
    <source>
        <dbReference type="SAM" id="MobiDB-lite"/>
    </source>
</evidence>
<feature type="transmembrane region" description="Helical" evidence="2">
    <location>
        <begin position="86"/>
        <end position="107"/>
    </location>
</feature>
<protein>
    <submittedName>
        <fullName evidence="3">Uncharacterized protein</fullName>
    </submittedName>
</protein>
<keyword evidence="2" id="KW-1133">Transmembrane helix</keyword>
<organism evidence="3 4">
    <name type="scientific">Microbacterium stercoris</name>
    <dbReference type="NCBI Taxonomy" id="2820289"/>
    <lineage>
        <taxon>Bacteria</taxon>
        <taxon>Bacillati</taxon>
        <taxon>Actinomycetota</taxon>
        <taxon>Actinomycetes</taxon>
        <taxon>Micrococcales</taxon>
        <taxon>Microbacteriaceae</taxon>
        <taxon>Microbacterium</taxon>
    </lineage>
</organism>
<accession>A0A939QPT0</accession>
<proteinExistence type="predicted"/>
<dbReference type="Proteomes" id="UP000680132">
    <property type="component" value="Unassembled WGS sequence"/>
</dbReference>
<dbReference type="RefSeq" id="WP_208500781.1">
    <property type="nucleotide sequence ID" value="NZ_JAGFOA010000002.1"/>
</dbReference>
<dbReference type="EMBL" id="JAGFOA010000002">
    <property type="protein sequence ID" value="MBO3662738.1"/>
    <property type="molecule type" value="Genomic_DNA"/>
</dbReference>
<feature type="region of interest" description="Disordered" evidence="1">
    <location>
        <begin position="1"/>
        <end position="74"/>
    </location>
</feature>
<sequence>MSDSRRARRSTSGGVAVAQSAPPASGFATPPAPAAAPRSGTVLGTDPGLTRLRSPSPKPPLGRGGSPLPTLSARQQKARGWWTHPAFIVSGILTFLSIAGMAVWMIVSALTAAEVVVTGLTVTVADDVAHVDWDGPKAVYSLYAISGDGAIDDLSTWVRGGTDAWLPMSAGLWDPETCFIVREAGKDAEITLGVGELAAQGAQSTCIADASRP</sequence>